<keyword evidence="1" id="KW-0808">Transferase</keyword>
<sequence>MQDQSRLQDVMGQYPQLKTYNHGTALFALRDDTSREAVTEAIEAAAAKIVAKIPWLAEQVVHTGKTEGYTGQYGLAPWPSDAPPNTLVRVKDCSDICPSHDEILKAKGPAFMFNGAEICPVPGFPMTYDEAKIGPAPAVIIQLNHIKGGYLLTFSNQHNVMDGTGMFQVIGLLASIMSGADISPSAVEQGNRDRKTVIPLFDPSEKMRDHSHLLAPVPSQTPSPPPTPPKAPATWNYFRFLKTSIPKIKAMATDPQGYDSSVPFISSNDAVSAFYWKRLATNRVLNGQDPTAMSKFSRAIDSRTAMAISTEYMGQMVYFSATWFSFQDLVDLPLSTIASNMRKNLNEVNNEWSVRSYATFIAGIPDKTKLLYGGPFNRFTDIASSSMAQASLVLKFGVLGEPELIRRPNLAPIPGTLYFYPPEASGDLNLLVCLGQQDLEAMKTDVEWGPCVDFIG</sequence>
<evidence type="ECO:0000313" key="3">
    <source>
        <dbReference type="EMBL" id="MDI1485590.1"/>
    </source>
</evidence>
<accession>A0AA43QFH3</accession>
<dbReference type="EMBL" id="JAPUFD010000001">
    <property type="protein sequence ID" value="MDI1485590.1"/>
    <property type="molecule type" value="Genomic_DNA"/>
</dbReference>
<dbReference type="Proteomes" id="UP001161017">
    <property type="component" value="Unassembled WGS sequence"/>
</dbReference>
<protein>
    <recommendedName>
        <fullName evidence="2">Trichothecene 3-O-acetyltransferase-like N-terminal domain-containing protein</fullName>
    </recommendedName>
</protein>
<reference evidence="3" key="1">
    <citation type="journal article" date="2023" name="Genome Biol. Evol.">
        <title>First Whole Genome Sequence and Flow Cytometry Genome Size Data for the Lichen-Forming Fungus Ramalina farinacea (Ascomycota).</title>
        <authorList>
            <person name="Llewellyn T."/>
            <person name="Mian S."/>
            <person name="Hill R."/>
            <person name="Leitch I.J."/>
            <person name="Gaya E."/>
        </authorList>
    </citation>
    <scope>NUCLEOTIDE SEQUENCE</scope>
    <source>
        <strain evidence="3">LIQ254RAFAR</strain>
    </source>
</reference>
<name>A0AA43QFH3_9LECA</name>
<evidence type="ECO:0000313" key="4">
    <source>
        <dbReference type="Proteomes" id="UP001161017"/>
    </source>
</evidence>
<dbReference type="PANTHER" id="PTHR31896">
    <property type="entry name" value="FAMILY REGULATORY PROTEIN, PUTATIVE (AFU_ORTHOLOGUE AFUA_3G14730)-RELATED"/>
    <property type="match status" value="1"/>
</dbReference>
<evidence type="ECO:0000256" key="1">
    <source>
        <dbReference type="ARBA" id="ARBA00022679"/>
    </source>
</evidence>
<keyword evidence="4" id="KW-1185">Reference proteome</keyword>
<dbReference type="InterPro" id="IPR051283">
    <property type="entry name" value="Sec_Metabolite_Acyltrans"/>
</dbReference>
<comment type="caution">
    <text evidence="3">The sequence shown here is derived from an EMBL/GenBank/DDBJ whole genome shotgun (WGS) entry which is preliminary data.</text>
</comment>
<dbReference type="InterPro" id="IPR023213">
    <property type="entry name" value="CAT-like_dom_sf"/>
</dbReference>
<organism evidence="3 4">
    <name type="scientific">Ramalina farinacea</name>
    <dbReference type="NCBI Taxonomy" id="258253"/>
    <lineage>
        <taxon>Eukaryota</taxon>
        <taxon>Fungi</taxon>
        <taxon>Dikarya</taxon>
        <taxon>Ascomycota</taxon>
        <taxon>Pezizomycotina</taxon>
        <taxon>Lecanoromycetes</taxon>
        <taxon>OSLEUM clade</taxon>
        <taxon>Lecanoromycetidae</taxon>
        <taxon>Lecanorales</taxon>
        <taxon>Lecanorineae</taxon>
        <taxon>Ramalinaceae</taxon>
        <taxon>Ramalina</taxon>
    </lineage>
</organism>
<feature type="domain" description="Trichothecene 3-O-acetyltransferase-like N-terminal" evidence="2">
    <location>
        <begin position="22"/>
        <end position="174"/>
    </location>
</feature>
<dbReference type="Gene3D" id="3.30.559.10">
    <property type="entry name" value="Chloramphenicol acetyltransferase-like domain"/>
    <property type="match status" value="2"/>
</dbReference>
<dbReference type="PANTHER" id="PTHR31896:SF64">
    <property type="entry name" value="TRICHOTHECENE 3-O-ACETYLTRANSFERASE"/>
    <property type="match status" value="1"/>
</dbReference>
<dbReference type="AlphaFoldDB" id="A0AA43QFH3"/>
<evidence type="ECO:0000259" key="2">
    <source>
        <dbReference type="Pfam" id="PF22664"/>
    </source>
</evidence>
<gene>
    <name evidence="3" type="ORF">OHK93_000728</name>
</gene>
<proteinExistence type="predicted"/>
<dbReference type="GO" id="GO:0016740">
    <property type="term" value="F:transferase activity"/>
    <property type="evidence" value="ECO:0007669"/>
    <property type="project" value="UniProtKB-KW"/>
</dbReference>
<dbReference type="Pfam" id="PF22664">
    <property type="entry name" value="TRI-like_N"/>
    <property type="match status" value="1"/>
</dbReference>
<dbReference type="InterPro" id="IPR054710">
    <property type="entry name" value="Tri101-like_N"/>
</dbReference>